<name>T1FC22_HELRO</name>
<organism evidence="3 4">
    <name type="scientific">Helobdella robusta</name>
    <name type="common">Californian leech</name>
    <dbReference type="NCBI Taxonomy" id="6412"/>
    <lineage>
        <taxon>Eukaryota</taxon>
        <taxon>Metazoa</taxon>
        <taxon>Spiralia</taxon>
        <taxon>Lophotrochozoa</taxon>
        <taxon>Annelida</taxon>
        <taxon>Clitellata</taxon>
        <taxon>Hirudinea</taxon>
        <taxon>Rhynchobdellida</taxon>
        <taxon>Glossiphoniidae</taxon>
        <taxon>Helobdella</taxon>
    </lineage>
</organism>
<dbReference type="CTD" id="20206371"/>
<evidence type="ECO:0000313" key="2">
    <source>
        <dbReference type="EMBL" id="ESN98003.1"/>
    </source>
</evidence>
<protein>
    <submittedName>
        <fullName evidence="2 3">Uncharacterized protein</fullName>
    </submittedName>
</protein>
<reference evidence="4" key="1">
    <citation type="submission" date="2012-12" db="EMBL/GenBank/DDBJ databases">
        <authorList>
            <person name="Hellsten U."/>
            <person name="Grimwood J."/>
            <person name="Chapman J.A."/>
            <person name="Shapiro H."/>
            <person name="Aerts A."/>
            <person name="Otillar R.P."/>
            <person name="Terry A.Y."/>
            <person name="Boore J.L."/>
            <person name="Simakov O."/>
            <person name="Marletaz F."/>
            <person name="Cho S.-J."/>
            <person name="Edsinger-Gonzales E."/>
            <person name="Havlak P."/>
            <person name="Kuo D.-H."/>
            <person name="Larsson T."/>
            <person name="Lv J."/>
            <person name="Arendt D."/>
            <person name="Savage R."/>
            <person name="Osoegawa K."/>
            <person name="de Jong P."/>
            <person name="Lindberg D.R."/>
            <person name="Seaver E.C."/>
            <person name="Weisblat D.A."/>
            <person name="Putnam N.H."/>
            <person name="Grigoriev I.V."/>
            <person name="Rokhsar D.S."/>
        </authorList>
    </citation>
    <scope>NUCLEOTIDE SEQUENCE</scope>
</reference>
<gene>
    <name evidence="3" type="primary">20206371</name>
    <name evidence="2" type="ORF">HELRODRAFT_177676</name>
</gene>
<dbReference type="EnsemblMetazoa" id="HelroT177676">
    <property type="protein sequence ID" value="HelroP177676"/>
    <property type="gene ID" value="HelroG177676"/>
</dbReference>
<evidence type="ECO:0000313" key="4">
    <source>
        <dbReference type="Proteomes" id="UP000015101"/>
    </source>
</evidence>
<reference evidence="3" key="3">
    <citation type="submission" date="2015-06" db="UniProtKB">
        <authorList>
            <consortium name="EnsemblMetazoa"/>
        </authorList>
    </citation>
    <scope>IDENTIFICATION</scope>
</reference>
<accession>T1FC22</accession>
<reference evidence="2 4" key="2">
    <citation type="journal article" date="2013" name="Nature">
        <title>Insights into bilaterian evolution from three spiralian genomes.</title>
        <authorList>
            <person name="Simakov O."/>
            <person name="Marletaz F."/>
            <person name="Cho S.J."/>
            <person name="Edsinger-Gonzales E."/>
            <person name="Havlak P."/>
            <person name="Hellsten U."/>
            <person name="Kuo D.H."/>
            <person name="Larsson T."/>
            <person name="Lv J."/>
            <person name="Arendt D."/>
            <person name="Savage R."/>
            <person name="Osoegawa K."/>
            <person name="de Jong P."/>
            <person name="Grimwood J."/>
            <person name="Chapman J.A."/>
            <person name="Shapiro H."/>
            <person name="Aerts A."/>
            <person name="Otillar R.P."/>
            <person name="Terry A.Y."/>
            <person name="Boore J.L."/>
            <person name="Grigoriev I.V."/>
            <person name="Lindberg D.R."/>
            <person name="Seaver E.C."/>
            <person name="Weisblat D.A."/>
            <person name="Putnam N.H."/>
            <person name="Rokhsar D.S."/>
        </authorList>
    </citation>
    <scope>NUCLEOTIDE SEQUENCE</scope>
</reference>
<dbReference type="AlphaFoldDB" id="T1FC22"/>
<dbReference type="KEGG" id="hro:HELRODRAFT_177676"/>
<dbReference type="Proteomes" id="UP000015101">
    <property type="component" value="Unassembled WGS sequence"/>
</dbReference>
<dbReference type="GeneID" id="20206371"/>
<proteinExistence type="predicted"/>
<evidence type="ECO:0000256" key="1">
    <source>
        <dbReference type="SAM" id="SignalP"/>
    </source>
</evidence>
<feature type="chain" id="PRO_5010980444" evidence="1">
    <location>
        <begin position="18"/>
        <end position="131"/>
    </location>
</feature>
<sequence length="131" mass="15495">MILKSLLVFLILSIVLAFAHRCGNRSHGGHHHGNDTSLWDSRFKRHQKMIKADFWALVDERREPARTELLTALQNGTPIPDFINRHCIRFFEKLSPEERDETMTFLKELDMKNLPKYNQNLDFKAVQKYRT</sequence>
<dbReference type="RefSeq" id="XP_009024068.1">
    <property type="nucleotide sequence ID" value="XM_009025820.1"/>
</dbReference>
<keyword evidence="4" id="KW-1185">Reference proteome</keyword>
<feature type="signal peptide" evidence="1">
    <location>
        <begin position="1"/>
        <end position="17"/>
    </location>
</feature>
<dbReference type="EMBL" id="AMQM01006123">
    <property type="status" value="NOT_ANNOTATED_CDS"/>
    <property type="molecule type" value="Genomic_DNA"/>
</dbReference>
<evidence type="ECO:0000313" key="3">
    <source>
        <dbReference type="EnsemblMetazoa" id="HelroP177676"/>
    </source>
</evidence>
<dbReference type="HOGENOM" id="CLU_1929850_0_0_1"/>
<dbReference type="InParanoid" id="T1FC22"/>
<dbReference type="EMBL" id="KB097269">
    <property type="protein sequence ID" value="ESN98003.1"/>
    <property type="molecule type" value="Genomic_DNA"/>
</dbReference>
<keyword evidence="1" id="KW-0732">Signal</keyword>